<feature type="transmembrane region" description="Helical" evidence="1">
    <location>
        <begin position="37"/>
        <end position="58"/>
    </location>
</feature>
<reference evidence="2" key="1">
    <citation type="submission" date="2023-06" db="EMBL/GenBank/DDBJ databases">
        <authorList>
            <consortium name="Lawrence Berkeley National Laboratory"/>
            <person name="Ahrendt S."/>
            <person name="Sahu N."/>
            <person name="Indic B."/>
            <person name="Wong-Bajracharya J."/>
            <person name="Merenyi Z."/>
            <person name="Ke H.-M."/>
            <person name="Monk M."/>
            <person name="Kocsube S."/>
            <person name="Drula E."/>
            <person name="Lipzen A."/>
            <person name="Balint B."/>
            <person name="Henrissat B."/>
            <person name="Andreopoulos B."/>
            <person name="Martin F.M."/>
            <person name="Harder C.B."/>
            <person name="Rigling D."/>
            <person name="Ford K.L."/>
            <person name="Foster G.D."/>
            <person name="Pangilinan J."/>
            <person name="Papanicolaou A."/>
            <person name="Barry K."/>
            <person name="LaButti K."/>
            <person name="Viragh M."/>
            <person name="Koriabine M."/>
            <person name="Yan M."/>
            <person name="Riley R."/>
            <person name="Champramary S."/>
            <person name="Plett K.L."/>
            <person name="Tsai I.J."/>
            <person name="Slot J."/>
            <person name="Sipos G."/>
            <person name="Plett J."/>
            <person name="Nagy L.G."/>
            <person name="Grigoriev I.V."/>
        </authorList>
    </citation>
    <scope>NUCLEOTIDE SEQUENCE</scope>
    <source>
        <strain evidence="2">HWK02</strain>
    </source>
</reference>
<protein>
    <submittedName>
        <fullName evidence="2">Uncharacterized protein</fullName>
    </submittedName>
</protein>
<name>A0AA39Q202_9AGAR</name>
<keyword evidence="1" id="KW-0812">Transmembrane</keyword>
<keyword evidence="1" id="KW-1133">Transmembrane helix</keyword>
<comment type="caution">
    <text evidence="2">The sequence shown here is derived from an EMBL/GenBank/DDBJ whole genome shotgun (WGS) entry which is preliminary data.</text>
</comment>
<evidence type="ECO:0000313" key="2">
    <source>
        <dbReference type="EMBL" id="KAK0494767.1"/>
    </source>
</evidence>
<feature type="non-terminal residue" evidence="2">
    <location>
        <position position="1"/>
    </location>
</feature>
<organism evidence="2 3">
    <name type="scientific">Armillaria luteobubalina</name>
    <dbReference type="NCBI Taxonomy" id="153913"/>
    <lineage>
        <taxon>Eukaryota</taxon>
        <taxon>Fungi</taxon>
        <taxon>Dikarya</taxon>
        <taxon>Basidiomycota</taxon>
        <taxon>Agaricomycotina</taxon>
        <taxon>Agaricomycetes</taxon>
        <taxon>Agaricomycetidae</taxon>
        <taxon>Agaricales</taxon>
        <taxon>Marasmiineae</taxon>
        <taxon>Physalacriaceae</taxon>
        <taxon>Armillaria</taxon>
    </lineage>
</organism>
<dbReference type="AlphaFoldDB" id="A0AA39Q202"/>
<keyword evidence="1" id="KW-0472">Membrane</keyword>
<evidence type="ECO:0000313" key="3">
    <source>
        <dbReference type="Proteomes" id="UP001175228"/>
    </source>
</evidence>
<dbReference type="EMBL" id="JAUEPU010000019">
    <property type="protein sequence ID" value="KAK0494767.1"/>
    <property type="molecule type" value="Genomic_DNA"/>
</dbReference>
<dbReference type="Proteomes" id="UP001175228">
    <property type="component" value="Unassembled WGS sequence"/>
</dbReference>
<evidence type="ECO:0000256" key="1">
    <source>
        <dbReference type="SAM" id="Phobius"/>
    </source>
</evidence>
<accession>A0AA39Q202</accession>
<keyword evidence="3" id="KW-1185">Reference proteome</keyword>
<gene>
    <name evidence="2" type="ORF">EDD18DRAFT_1172336</name>
</gene>
<sequence>TNHHLPLTLPSLTVSIPTKKRVPSTTVSRWSTPEFRVYLLIVALAVPWMALVVLRISLLTHPAYHLFSDRLAGAWLFG</sequence>
<proteinExistence type="predicted"/>